<keyword evidence="1" id="KW-0812">Transmembrane</keyword>
<accession>A0ABS4U5W9</accession>
<evidence type="ECO:0000313" key="3">
    <source>
        <dbReference type="Proteomes" id="UP001519305"/>
    </source>
</evidence>
<keyword evidence="1" id="KW-0472">Membrane</keyword>
<proteinExistence type="predicted"/>
<dbReference type="EMBL" id="JAGINY010000001">
    <property type="protein sequence ID" value="MBP2332062.1"/>
    <property type="molecule type" value="Genomic_DNA"/>
</dbReference>
<protein>
    <recommendedName>
        <fullName evidence="4">DUF3592 domain-containing protein</fullName>
    </recommendedName>
</protein>
<evidence type="ECO:0000256" key="1">
    <source>
        <dbReference type="SAM" id="Phobius"/>
    </source>
</evidence>
<reference evidence="2 3" key="1">
    <citation type="submission" date="2021-03" db="EMBL/GenBank/DDBJ databases">
        <title>Sequencing the genomes of 1000 actinobacteria strains.</title>
        <authorList>
            <person name="Klenk H.-P."/>
        </authorList>
    </citation>
    <scope>NUCLEOTIDE SEQUENCE [LARGE SCALE GENOMIC DNA]</scope>
    <source>
        <strain evidence="2 3">DSM 44506</strain>
    </source>
</reference>
<evidence type="ECO:0008006" key="4">
    <source>
        <dbReference type="Google" id="ProtNLM"/>
    </source>
</evidence>
<dbReference type="Proteomes" id="UP001519305">
    <property type="component" value="Unassembled WGS sequence"/>
</dbReference>
<keyword evidence="1" id="KW-1133">Transmembrane helix</keyword>
<keyword evidence="3" id="KW-1185">Reference proteome</keyword>
<sequence>MLAASIFIAIGTLAIVAAIAWLVLRRRGAEKRFRTDALVVGSVGRPDDDLRAMVLQVTDRDGTTRTVTDTFHSNFAAGNVGRTIEVMVDPPSPDGEPGRVRVPRQSDPTFVLNALLGAAGVAFLTAGVFVLAEAMF</sequence>
<evidence type="ECO:0000313" key="2">
    <source>
        <dbReference type="EMBL" id="MBP2332062.1"/>
    </source>
</evidence>
<comment type="caution">
    <text evidence="2">The sequence shown here is derived from an EMBL/GenBank/DDBJ whole genome shotgun (WGS) entry which is preliminary data.</text>
</comment>
<name>A0ABS4U5W9_9CORY</name>
<feature type="transmembrane region" description="Helical" evidence="1">
    <location>
        <begin position="6"/>
        <end position="24"/>
    </location>
</feature>
<dbReference type="RefSeq" id="WP_141743019.1">
    <property type="nucleotide sequence ID" value="NZ_CP047357.1"/>
</dbReference>
<gene>
    <name evidence="2" type="ORF">JOF33_000761</name>
</gene>
<feature type="transmembrane region" description="Helical" evidence="1">
    <location>
        <begin position="110"/>
        <end position="132"/>
    </location>
</feature>
<organism evidence="2 3">
    <name type="scientific">Corynebacterium freneyi</name>
    <dbReference type="NCBI Taxonomy" id="134034"/>
    <lineage>
        <taxon>Bacteria</taxon>
        <taxon>Bacillati</taxon>
        <taxon>Actinomycetota</taxon>
        <taxon>Actinomycetes</taxon>
        <taxon>Mycobacteriales</taxon>
        <taxon>Corynebacteriaceae</taxon>
        <taxon>Corynebacterium</taxon>
    </lineage>
</organism>